<keyword evidence="2" id="KW-0808">Transferase</keyword>
<comment type="pathway">
    <text evidence="1">Lipid metabolism.</text>
</comment>
<protein>
    <submittedName>
        <fullName evidence="5">1-acyl-sn-glycerol-3-phosphate acyltransferase</fullName>
    </submittedName>
</protein>
<dbReference type="Pfam" id="PF01553">
    <property type="entry name" value="Acyltransferase"/>
    <property type="match status" value="1"/>
</dbReference>
<evidence type="ECO:0000256" key="3">
    <source>
        <dbReference type="ARBA" id="ARBA00023315"/>
    </source>
</evidence>
<evidence type="ECO:0000256" key="1">
    <source>
        <dbReference type="ARBA" id="ARBA00005189"/>
    </source>
</evidence>
<evidence type="ECO:0000313" key="6">
    <source>
        <dbReference type="Proteomes" id="UP001462640"/>
    </source>
</evidence>
<reference evidence="5 6" key="1">
    <citation type="submission" date="2024-05" db="EMBL/GenBank/DDBJ databases">
        <title>Roseateles sp. 2.12 16S ribosomal RNA gene Genome sequencing and assembly.</title>
        <authorList>
            <person name="Woo H."/>
        </authorList>
    </citation>
    <scope>NUCLEOTIDE SEQUENCE [LARGE SCALE GENOMIC DNA]</scope>
    <source>
        <strain evidence="5 6">2.12</strain>
    </source>
</reference>
<gene>
    <name evidence="5" type="ORF">ABDJ40_18330</name>
</gene>
<comment type="caution">
    <text evidence="5">The sequence shown here is derived from an EMBL/GenBank/DDBJ whole genome shotgun (WGS) entry which is preliminary data.</text>
</comment>
<evidence type="ECO:0000313" key="5">
    <source>
        <dbReference type="EMBL" id="MEO3714729.1"/>
    </source>
</evidence>
<accession>A0ABV0GI46</accession>
<dbReference type="PANTHER" id="PTHR10434">
    <property type="entry name" value="1-ACYL-SN-GLYCEROL-3-PHOSPHATE ACYLTRANSFERASE"/>
    <property type="match status" value="1"/>
</dbReference>
<keyword evidence="6" id="KW-1185">Reference proteome</keyword>
<proteinExistence type="predicted"/>
<dbReference type="GO" id="GO:0016746">
    <property type="term" value="F:acyltransferase activity"/>
    <property type="evidence" value="ECO:0007669"/>
    <property type="project" value="UniProtKB-KW"/>
</dbReference>
<name>A0ABV0GI46_9BURK</name>
<dbReference type="RefSeq" id="WP_347611805.1">
    <property type="nucleotide sequence ID" value="NZ_JBDPZC010000009.1"/>
</dbReference>
<dbReference type="EMBL" id="JBDPZC010000009">
    <property type="protein sequence ID" value="MEO3714729.1"/>
    <property type="molecule type" value="Genomic_DNA"/>
</dbReference>
<sequence length="226" mass="24665">MSSSLPVSACVPSAVDGKPGMPRVIEGGARLRPPGSRLARGLLRLFGWRLEFSGLPALQGVIMVYPHTSNWDFVIGVLAKWGLGLELKFWGKDSLFKLPLFGAWVRWIGGIAVERSSAHGVVADTVAQVRAAQQRQQSFWLALAPEGTRSLAPGWRSGAYHVAVQAGIPVGLAYFDFQRKVVDLSHFVQLCGQPERDFAHFAHYLAPVKGKRPELASPITLKGSKR</sequence>
<dbReference type="InterPro" id="IPR002123">
    <property type="entry name" value="Plipid/glycerol_acylTrfase"/>
</dbReference>
<evidence type="ECO:0000259" key="4">
    <source>
        <dbReference type="SMART" id="SM00563"/>
    </source>
</evidence>
<dbReference type="SMART" id="SM00563">
    <property type="entry name" value="PlsC"/>
    <property type="match status" value="1"/>
</dbReference>
<dbReference type="PANTHER" id="PTHR10434:SF9">
    <property type="entry name" value="PHOSPHOLIPID_GLYCEROL ACYLTRANSFERASE DOMAIN-CONTAINING PROTEIN"/>
    <property type="match status" value="1"/>
</dbReference>
<organism evidence="5 6">
    <name type="scientific">Roseateles flavus</name>
    <dbReference type="NCBI Taxonomy" id="3149041"/>
    <lineage>
        <taxon>Bacteria</taxon>
        <taxon>Pseudomonadati</taxon>
        <taxon>Pseudomonadota</taxon>
        <taxon>Betaproteobacteria</taxon>
        <taxon>Burkholderiales</taxon>
        <taxon>Sphaerotilaceae</taxon>
        <taxon>Roseateles</taxon>
    </lineage>
</organism>
<dbReference type="Proteomes" id="UP001462640">
    <property type="component" value="Unassembled WGS sequence"/>
</dbReference>
<evidence type="ECO:0000256" key="2">
    <source>
        <dbReference type="ARBA" id="ARBA00022679"/>
    </source>
</evidence>
<keyword evidence="3 5" id="KW-0012">Acyltransferase</keyword>
<feature type="domain" description="Phospholipid/glycerol acyltransferase" evidence="4">
    <location>
        <begin position="61"/>
        <end position="175"/>
    </location>
</feature>
<dbReference type="SUPFAM" id="SSF69593">
    <property type="entry name" value="Glycerol-3-phosphate (1)-acyltransferase"/>
    <property type="match status" value="1"/>
</dbReference>